<dbReference type="Proteomes" id="UP000019763">
    <property type="component" value="Unassembled WGS sequence"/>
</dbReference>
<reference evidence="2" key="1">
    <citation type="submission" date="2013-12" db="EMBL/GenBank/DDBJ databases">
        <authorList>
            <person name="Omoto C.K."/>
            <person name="Sibley D."/>
            <person name="Venepally P."/>
            <person name="Hadjithomas M."/>
            <person name="Karamycheva S."/>
            <person name="Brunk B."/>
            <person name="Roos D."/>
            <person name="Caler E."/>
            <person name="Lorenzi H."/>
        </authorList>
    </citation>
    <scope>NUCLEOTIDE SEQUENCE</scope>
</reference>
<evidence type="ECO:0000256" key="1">
    <source>
        <dbReference type="SAM" id="MobiDB-lite"/>
    </source>
</evidence>
<feature type="region of interest" description="Disordered" evidence="1">
    <location>
        <begin position="395"/>
        <end position="441"/>
    </location>
</feature>
<dbReference type="Gene3D" id="1.20.1270.60">
    <property type="entry name" value="Arfaptin homology (AH) domain/BAR domain"/>
    <property type="match status" value="1"/>
</dbReference>
<dbReference type="GeneID" id="22914918"/>
<evidence type="ECO:0000313" key="2">
    <source>
        <dbReference type="EMBL" id="EZG45475.1"/>
    </source>
</evidence>
<sequence>METLHVVMRDLIKLETQVSRELVSIANKIVIPKTERNTSIEAIFEQLKYDLLNRSEHGRLFVESLQMDMEEKSLLKLHANHTDIFGKVKRDLTMQQETLRKLMANYKEALVDTVRFNKACLLCTFKTQLSPSGGPLSAAGSTSGGGIPGGFAGLPNVLNGGGLLSGFMPGSNLGNHADSLHRTDSHNLHRADSHNPADSHNRADAVDHAAVDKALDGSRSGGLKSHTVRLREKNIRLYDQTLQAIGDMLHAEKRFKDAGKRYNEFLITYKQNKTRMAQVLTDLDFKRMSCIKDSATKLLVHRMAQIKNQEYDCQLCIKAIDVADVERDLHNVLKSYLIRGRADSAVTGSTVTGTVNTASTTAGASLERADGAPRSTGLDAVRTKPVDLLDVTEAASEAMPSELSKASERSKALEPSRTLEPGKGTSEELHTAESGSLANENFEECASGSVIASTRVDPKVGDRVDATVGGLPRRLPPNSDDDMPDISEQTGALIKSLTANRLHEEELVLPTIQEREIIERQILAKTPPKPYPFEGLIKGIELLGQGPQRHRRAADEVVLAIKNKSWDSLKYQLQEGLKAPVLSSACDDDRDIEYLKGKCVISDFYSGIVNGAIVPVKENIEAVSRYMAQARFRRYFCDMVCKSMKTKEDLKLTSK</sequence>
<dbReference type="AlphaFoldDB" id="A0A023B0M6"/>
<keyword evidence="3" id="KW-1185">Reference proteome</keyword>
<feature type="compositionally biased region" description="Basic and acidic residues" evidence="1">
    <location>
        <begin position="405"/>
        <end position="414"/>
    </location>
</feature>
<gene>
    <name evidence="2" type="ORF">GNI_138430</name>
</gene>
<comment type="caution">
    <text evidence="2">The sequence shown here is derived from an EMBL/GenBank/DDBJ whole genome shotgun (WGS) entry which is preliminary data.</text>
</comment>
<dbReference type="RefSeq" id="XP_011132493.1">
    <property type="nucleotide sequence ID" value="XM_011134191.1"/>
</dbReference>
<name>A0A023B0M6_GRENI</name>
<evidence type="ECO:0000313" key="3">
    <source>
        <dbReference type="Proteomes" id="UP000019763"/>
    </source>
</evidence>
<dbReference type="EMBL" id="AFNH02001023">
    <property type="protein sequence ID" value="EZG45475.1"/>
    <property type="molecule type" value="Genomic_DNA"/>
</dbReference>
<accession>A0A023B0M6</accession>
<protein>
    <submittedName>
        <fullName evidence="2">Uncharacterized protein</fullName>
    </submittedName>
</protein>
<dbReference type="InterPro" id="IPR027267">
    <property type="entry name" value="AH/BAR_dom_sf"/>
</dbReference>
<dbReference type="VEuPathDB" id="CryptoDB:GNI_138430"/>
<proteinExistence type="predicted"/>
<feature type="region of interest" description="Disordered" evidence="1">
    <location>
        <begin position="461"/>
        <end position="484"/>
    </location>
</feature>
<organism evidence="2 3">
    <name type="scientific">Gregarina niphandrodes</name>
    <name type="common">Septate eugregarine</name>
    <dbReference type="NCBI Taxonomy" id="110365"/>
    <lineage>
        <taxon>Eukaryota</taxon>
        <taxon>Sar</taxon>
        <taxon>Alveolata</taxon>
        <taxon>Apicomplexa</taxon>
        <taxon>Conoidasida</taxon>
        <taxon>Gregarinasina</taxon>
        <taxon>Eugregarinorida</taxon>
        <taxon>Gregarinidae</taxon>
        <taxon>Gregarina</taxon>
    </lineage>
</organism>
<dbReference type="SUPFAM" id="SSF103657">
    <property type="entry name" value="BAR/IMD domain-like"/>
    <property type="match status" value="1"/>
</dbReference>